<dbReference type="STRING" id="1874317.BKP64_07700"/>
<name>A0A1D9GK99_9GAMM</name>
<evidence type="ECO:0000313" key="2">
    <source>
        <dbReference type="Proteomes" id="UP000177445"/>
    </source>
</evidence>
<sequence>MSKLAGMTINERLFHVGIMDEFDAAILSHDQDQAIALLQRVELSKEEAMATVATVATVATIFKNPGKYGYIKP</sequence>
<dbReference type="AlphaFoldDB" id="A0A1D9GK99"/>
<dbReference type="OrthoDB" id="7065564at2"/>
<reference evidence="1 2" key="1">
    <citation type="submission" date="2016-10" db="EMBL/GenBank/DDBJ databases">
        <title>Marinobacter salinus sp. nov., a moderately halophilic bacterium isolated from a tidal flat environment.</title>
        <authorList>
            <person name="Park S.-J."/>
        </authorList>
    </citation>
    <scope>NUCLEOTIDE SEQUENCE [LARGE SCALE GENOMIC DNA]</scope>
    <source>
        <strain evidence="1 2">Hb8</strain>
    </source>
</reference>
<accession>A0A1D9GK99</accession>
<protein>
    <submittedName>
        <fullName evidence="1">Uncharacterized protein</fullName>
    </submittedName>
</protein>
<dbReference type="KEGG" id="msq:BKP64_07700"/>
<keyword evidence="2" id="KW-1185">Reference proteome</keyword>
<dbReference type="Proteomes" id="UP000177445">
    <property type="component" value="Chromosome"/>
</dbReference>
<proteinExistence type="predicted"/>
<evidence type="ECO:0000313" key="1">
    <source>
        <dbReference type="EMBL" id="AOY88063.1"/>
    </source>
</evidence>
<gene>
    <name evidence="1" type="ORF">BKP64_07700</name>
</gene>
<dbReference type="EMBL" id="CP017715">
    <property type="protein sequence ID" value="AOY88063.1"/>
    <property type="molecule type" value="Genomic_DNA"/>
</dbReference>
<organism evidence="1 2">
    <name type="scientific">Marinobacter salinus</name>
    <dbReference type="NCBI Taxonomy" id="1874317"/>
    <lineage>
        <taxon>Bacteria</taxon>
        <taxon>Pseudomonadati</taxon>
        <taxon>Pseudomonadota</taxon>
        <taxon>Gammaproteobacteria</taxon>
        <taxon>Pseudomonadales</taxon>
        <taxon>Marinobacteraceae</taxon>
        <taxon>Marinobacter</taxon>
    </lineage>
</organism>
<dbReference type="RefSeq" id="WP_070968138.1">
    <property type="nucleotide sequence ID" value="NZ_CP017715.1"/>
</dbReference>